<evidence type="ECO:0000313" key="3">
    <source>
        <dbReference type="Proteomes" id="UP000626844"/>
    </source>
</evidence>
<protein>
    <submittedName>
        <fullName evidence="2">VOC family protein</fullName>
    </submittedName>
</protein>
<dbReference type="AlphaFoldDB" id="A0A926NF96"/>
<dbReference type="EMBL" id="JACXAI010000003">
    <property type="protein sequence ID" value="MBD1379423.1"/>
    <property type="molecule type" value="Genomic_DNA"/>
</dbReference>
<dbReference type="RefSeq" id="WP_191156028.1">
    <property type="nucleotide sequence ID" value="NZ_JACXAI010000003.1"/>
</dbReference>
<dbReference type="InterPro" id="IPR037523">
    <property type="entry name" value="VOC_core"/>
</dbReference>
<dbReference type="PROSITE" id="PS51819">
    <property type="entry name" value="VOC"/>
    <property type="match status" value="1"/>
</dbReference>
<dbReference type="SUPFAM" id="SSF54593">
    <property type="entry name" value="Glyoxalase/Bleomycin resistance protein/Dihydroxybiphenyl dioxygenase"/>
    <property type="match status" value="1"/>
</dbReference>
<dbReference type="InterPro" id="IPR004360">
    <property type="entry name" value="Glyas_Fos-R_dOase_dom"/>
</dbReference>
<dbReference type="PANTHER" id="PTHR36503:SF2">
    <property type="entry name" value="BLR2408 PROTEIN"/>
    <property type="match status" value="1"/>
</dbReference>
<organism evidence="2 3">
    <name type="scientific">Metabacillus arenae</name>
    <dbReference type="NCBI Taxonomy" id="2771434"/>
    <lineage>
        <taxon>Bacteria</taxon>
        <taxon>Bacillati</taxon>
        <taxon>Bacillota</taxon>
        <taxon>Bacilli</taxon>
        <taxon>Bacillales</taxon>
        <taxon>Bacillaceae</taxon>
        <taxon>Metabacillus</taxon>
    </lineage>
</organism>
<feature type="domain" description="VOC" evidence="1">
    <location>
        <begin position="4"/>
        <end position="129"/>
    </location>
</feature>
<evidence type="ECO:0000259" key="1">
    <source>
        <dbReference type="PROSITE" id="PS51819"/>
    </source>
</evidence>
<reference evidence="2" key="1">
    <citation type="submission" date="2020-09" db="EMBL/GenBank/DDBJ databases">
        <title>A novel bacterium of genus Bacillus, isolated from South China Sea.</title>
        <authorList>
            <person name="Huang H."/>
            <person name="Mo K."/>
            <person name="Hu Y."/>
        </authorList>
    </citation>
    <scope>NUCLEOTIDE SEQUENCE</scope>
    <source>
        <strain evidence="2">IB182487</strain>
    </source>
</reference>
<dbReference type="Pfam" id="PF00903">
    <property type="entry name" value="Glyoxalase"/>
    <property type="match status" value="1"/>
</dbReference>
<accession>A0A926NF96</accession>
<dbReference type="Proteomes" id="UP000626844">
    <property type="component" value="Unassembled WGS sequence"/>
</dbReference>
<proteinExistence type="predicted"/>
<evidence type="ECO:0000313" key="2">
    <source>
        <dbReference type="EMBL" id="MBD1379423.1"/>
    </source>
</evidence>
<dbReference type="InterPro" id="IPR029068">
    <property type="entry name" value="Glyas_Bleomycin-R_OHBP_Dase"/>
</dbReference>
<comment type="caution">
    <text evidence="2">The sequence shown here is derived from an EMBL/GenBank/DDBJ whole genome shotgun (WGS) entry which is preliminary data.</text>
</comment>
<dbReference type="PANTHER" id="PTHR36503">
    <property type="entry name" value="BLR2520 PROTEIN"/>
    <property type="match status" value="1"/>
</dbReference>
<sequence length="131" mass="14647">MKPKINIITLAVDDLAKSIAFYKDGLGLPTKGIVDGEDHILFEMQGNLSLVLILRTEFNKVANQPNTSNKSSEFILSYTADSKEEVDSILKKTTAAGGTLLSNQPKDYDWGYSGHFKDPDGHIWEIVYFYE</sequence>
<dbReference type="Gene3D" id="3.10.180.10">
    <property type="entry name" value="2,3-Dihydroxybiphenyl 1,2-Dioxygenase, domain 1"/>
    <property type="match status" value="1"/>
</dbReference>
<gene>
    <name evidence="2" type="ORF">IC621_04195</name>
</gene>
<keyword evidence="3" id="KW-1185">Reference proteome</keyword>
<name>A0A926NF96_9BACI</name>